<sequence length="146" mass="16607">MTLGPFAFTLRRASQCSRRLYRSLVIFYDDFDRLSPLTNMAIAELAFGTRDVFLATDALIRISTFGRRVDKQYGALAQRSRHFGSLDGVVTTATPLEIGSLICFDLELRFIKKACYFTHIDGTMPFRMIVPHDCSACLFRMIVPHD</sequence>
<name>A0A2X0MEG3_9BASI</name>
<dbReference type="AlphaFoldDB" id="A0A2X0MEG3"/>
<keyword evidence="2" id="KW-1185">Reference proteome</keyword>
<dbReference type="Proteomes" id="UP000249464">
    <property type="component" value="Unassembled WGS sequence"/>
</dbReference>
<organism evidence="1 2">
    <name type="scientific">Microbotryum silenes-dioicae</name>
    <dbReference type="NCBI Taxonomy" id="796604"/>
    <lineage>
        <taxon>Eukaryota</taxon>
        <taxon>Fungi</taxon>
        <taxon>Dikarya</taxon>
        <taxon>Basidiomycota</taxon>
        <taxon>Pucciniomycotina</taxon>
        <taxon>Microbotryomycetes</taxon>
        <taxon>Microbotryales</taxon>
        <taxon>Microbotryaceae</taxon>
        <taxon>Microbotryum</taxon>
    </lineage>
</organism>
<evidence type="ECO:0000313" key="2">
    <source>
        <dbReference type="Proteomes" id="UP000249464"/>
    </source>
</evidence>
<proteinExistence type="predicted"/>
<reference evidence="1 2" key="1">
    <citation type="submission" date="2016-11" db="EMBL/GenBank/DDBJ databases">
        <authorList>
            <person name="Jaros S."/>
            <person name="Januszkiewicz K."/>
            <person name="Wedrychowicz H."/>
        </authorList>
    </citation>
    <scope>NUCLEOTIDE SEQUENCE [LARGE SCALE GENOMIC DNA]</scope>
</reference>
<accession>A0A2X0MEG3</accession>
<dbReference type="EMBL" id="FQNC01000015">
    <property type="protein sequence ID" value="SGY17514.1"/>
    <property type="molecule type" value="Genomic_DNA"/>
</dbReference>
<evidence type="ECO:0000313" key="1">
    <source>
        <dbReference type="EMBL" id="SGY17514.1"/>
    </source>
</evidence>
<gene>
    <name evidence="1" type="primary">BQ5605_C015g07802</name>
    <name evidence="1" type="ORF">BQ5605_C015G07802</name>
</gene>
<protein>
    <submittedName>
        <fullName evidence="1">BQ5605_C015g07802 protein</fullName>
    </submittedName>
</protein>